<sequence length="59" mass="6463">MQPFPWDAAMTLGLSRLRLSPEAFWRLSLPELSAMAGAFGQPAGLSRGDVAALMRRFPD</sequence>
<gene>
    <name evidence="1" type="ORF">MKJ03_18230</name>
</gene>
<geneLocation type="plasmid" evidence="1">
    <name>unnamed</name>
</geneLocation>
<dbReference type="InterPro" id="IPR019056">
    <property type="entry name" value="Phage_TAC_6"/>
</dbReference>
<dbReference type="Proteomes" id="UP001522662">
    <property type="component" value="Unassembled WGS sequence"/>
</dbReference>
<name>A0ABT0D4E6_9HYPH</name>
<accession>A0ABT0D4E6</accession>
<keyword evidence="1" id="KW-0614">Plasmid</keyword>
<proteinExistence type="predicted"/>
<evidence type="ECO:0000313" key="2">
    <source>
        <dbReference type="Proteomes" id="UP001522662"/>
    </source>
</evidence>
<dbReference type="InterPro" id="IPR011739">
    <property type="entry name" value="GTA_rcc01693"/>
</dbReference>
<reference evidence="1 2" key="1">
    <citation type="submission" date="2022-03" db="EMBL/GenBank/DDBJ databases">
        <title>Rhizobium SSM4.3 sp. nov., isolated from Sediment (Gouqi Island).</title>
        <authorList>
            <person name="Chen G."/>
        </authorList>
    </citation>
    <scope>NUCLEOTIDE SEQUENCE [LARGE SCALE GENOMIC DNA]</scope>
    <source>
        <strain evidence="1 2">SSM4.3</strain>
        <plasmid evidence="1">unnamed</plasmid>
    </source>
</reference>
<organism evidence="1 2">
    <name type="scientific">Peteryoungia algae</name>
    <dbReference type="NCBI Taxonomy" id="2919917"/>
    <lineage>
        <taxon>Bacteria</taxon>
        <taxon>Pseudomonadati</taxon>
        <taxon>Pseudomonadota</taxon>
        <taxon>Alphaproteobacteria</taxon>
        <taxon>Hyphomicrobiales</taxon>
        <taxon>Rhizobiaceae</taxon>
        <taxon>Peteryoungia</taxon>
    </lineage>
</organism>
<dbReference type="EMBL" id="JALAYX010000005">
    <property type="protein sequence ID" value="MCJ8240274.1"/>
    <property type="molecule type" value="Genomic_DNA"/>
</dbReference>
<comment type="caution">
    <text evidence="1">The sequence shown here is derived from an EMBL/GenBank/DDBJ whole genome shotgun (WGS) entry which is preliminary data.</text>
</comment>
<protein>
    <submittedName>
        <fullName evidence="1">Phage tail assembly chaperone</fullName>
    </submittedName>
</protein>
<dbReference type="RefSeq" id="WP_245137611.1">
    <property type="nucleotide sequence ID" value="NZ_CP128477.1"/>
</dbReference>
<evidence type="ECO:0000313" key="1">
    <source>
        <dbReference type="EMBL" id="MCJ8240274.1"/>
    </source>
</evidence>
<dbReference type="Pfam" id="PF09550">
    <property type="entry name" value="Phage_TAC_6"/>
    <property type="match status" value="1"/>
</dbReference>
<keyword evidence="2" id="KW-1185">Reference proteome</keyword>
<dbReference type="NCBIfam" id="TIGR02216">
    <property type="entry name" value="phage_TIGR02216"/>
    <property type="match status" value="1"/>
</dbReference>